<feature type="domain" description="AB hydrolase-1" evidence="2">
    <location>
        <begin position="50"/>
        <end position="262"/>
    </location>
</feature>
<dbReference type="EMBL" id="PJRP01000020">
    <property type="protein sequence ID" value="PLP97153.1"/>
    <property type="molecule type" value="Genomic_DNA"/>
</dbReference>
<feature type="chain" id="PRO_5014917676" evidence="1">
    <location>
        <begin position="27"/>
        <end position="299"/>
    </location>
</feature>
<name>A0A2N5C4K1_9BURK</name>
<evidence type="ECO:0000313" key="4">
    <source>
        <dbReference type="Proteomes" id="UP000234341"/>
    </source>
</evidence>
<dbReference type="InterPro" id="IPR000073">
    <property type="entry name" value="AB_hydrolase_1"/>
</dbReference>
<dbReference type="PANTHER" id="PTHR37017">
    <property type="entry name" value="AB HYDROLASE-1 DOMAIN-CONTAINING PROTEIN-RELATED"/>
    <property type="match status" value="1"/>
</dbReference>
<dbReference type="SUPFAM" id="SSF53474">
    <property type="entry name" value="alpha/beta-Hydrolases"/>
    <property type="match status" value="1"/>
</dbReference>
<dbReference type="Proteomes" id="UP000234341">
    <property type="component" value="Unassembled WGS sequence"/>
</dbReference>
<feature type="signal peptide" evidence="1">
    <location>
        <begin position="1"/>
        <end position="26"/>
    </location>
</feature>
<dbReference type="RefSeq" id="WP_101684914.1">
    <property type="nucleotide sequence ID" value="NZ_PJRP01000020.1"/>
</dbReference>
<dbReference type="InterPro" id="IPR052897">
    <property type="entry name" value="Sec-Metab_Biosynth_Hydrolase"/>
</dbReference>
<dbReference type="GO" id="GO:0016787">
    <property type="term" value="F:hydrolase activity"/>
    <property type="evidence" value="ECO:0007669"/>
    <property type="project" value="UniProtKB-KW"/>
</dbReference>
<dbReference type="PANTHER" id="PTHR37017:SF11">
    <property type="entry name" value="ESTERASE_LIPASE_THIOESTERASE DOMAIN-CONTAINING PROTEIN"/>
    <property type="match status" value="1"/>
</dbReference>
<sequence length="299" mass="31387">MKRNHPLLAALATTATAFTFAQGAMAQDTPAPQTPATAATPTATAPVRNIVLVHGLYADGSSWEKVIPLLQARGYHVTSVQNPTTSLDADVDAVKRALALQDGPTLLVAHSYAGMVISQAGDDPKVAGLVYIAARAPDAGEDYPALTRRFPAAPASAGLQWSADGYGKLSEQAFVNDFAGDLPKPEAEAYFAVQQPMGKAITMARTTVAAWRHKPTWYAVSTQDRTINPDLERFMAKRMGAFTIEIPASHVSLISHPKDVADLIVQAASGQGTAKVASTGAGKALYAATATRDLFSDGA</sequence>
<dbReference type="OrthoDB" id="9112061at2"/>
<dbReference type="AlphaFoldDB" id="A0A2N5C4K1"/>
<evidence type="ECO:0000313" key="3">
    <source>
        <dbReference type="EMBL" id="PLP97153.1"/>
    </source>
</evidence>
<dbReference type="Gene3D" id="3.40.50.1820">
    <property type="entry name" value="alpha/beta hydrolase"/>
    <property type="match status" value="1"/>
</dbReference>
<organism evidence="3 4">
    <name type="scientific">Cupriavidus pauculus</name>
    <dbReference type="NCBI Taxonomy" id="82633"/>
    <lineage>
        <taxon>Bacteria</taxon>
        <taxon>Pseudomonadati</taxon>
        <taxon>Pseudomonadota</taxon>
        <taxon>Betaproteobacteria</taxon>
        <taxon>Burkholderiales</taxon>
        <taxon>Burkholderiaceae</taxon>
        <taxon>Cupriavidus</taxon>
    </lineage>
</organism>
<keyword evidence="1" id="KW-0732">Signal</keyword>
<comment type="caution">
    <text evidence="3">The sequence shown here is derived from an EMBL/GenBank/DDBJ whole genome shotgun (WGS) entry which is preliminary data.</text>
</comment>
<protein>
    <submittedName>
        <fullName evidence="3">Alpha/beta hydrolase</fullName>
    </submittedName>
</protein>
<evidence type="ECO:0000259" key="2">
    <source>
        <dbReference type="Pfam" id="PF12697"/>
    </source>
</evidence>
<dbReference type="InterPro" id="IPR029058">
    <property type="entry name" value="AB_hydrolase_fold"/>
</dbReference>
<accession>A0A2N5C4K1</accession>
<dbReference type="Pfam" id="PF12697">
    <property type="entry name" value="Abhydrolase_6"/>
    <property type="match status" value="1"/>
</dbReference>
<proteinExistence type="predicted"/>
<keyword evidence="3" id="KW-0378">Hydrolase</keyword>
<gene>
    <name evidence="3" type="ORF">CYJ10_28900</name>
</gene>
<evidence type="ECO:0000256" key="1">
    <source>
        <dbReference type="SAM" id="SignalP"/>
    </source>
</evidence>
<reference evidence="3 4" key="1">
    <citation type="submission" date="2017-12" db="EMBL/GenBank/DDBJ databases">
        <title>Genome sequence of the active heterotrophic nitrifier-denitrifier, Cupriavidus pauculus UM1.</title>
        <authorList>
            <person name="Putonti C."/>
            <person name="Castignetti D."/>
        </authorList>
    </citation>
    <scope>NUCLEOTIDE SEQUENCE [LARGE SCALE GENOMIC DNA]</scope>
    <source>
        <strain evidence="3 4">UM1</strain>
    </source>
</reference>